<evidence type="ECO:0000313" key="2">
    <source>
        <dbReference type="EMBL" id="ALP93135.1"/>
    </source>
</evidence>
<dbReference type="Proteomes" id="UP000064844">
    <property type="component" value="Chromosome"/>
</dbReference>
<organism evidence="2 3">
    <name type="scientific">Intestinimonas butyriciproducens</name>
    <dbReference type="NCBI Taxonomy" id="1297617"/>
    <lineage>
        <taxon>Bacteria</taxon>
        <taxon>Bacillati</taxon>
        <taxon>Bacillota</taxon>
        <taxon>Clostridia</taxon>
        <taxon>Eubacteriales</taxon>
        <taxon>Intestinimonas</taxon>
    </lineage>
</organism>
<reference evidence="3" key="2">
    <citation type="submission" date="2015-04" db="EMBL/GenBank/DDBJ databases">
        <title>A butyrogenic pathway from the amino acid lysine in a human gut commensal.</title>
        <authorList>
            <person name="de Vos W.M."/>
            <person name="Bui N.T.P."/>
            <person name="Plugge C.M."/>
            <person name="Ritari J."/>
        </authorList>
    </citation>
    <scope>NUCLEOTIDE SEQUENCE [LARGE SCALE GENOMIC DNA]</scope>
    <source>
        <strain evidence="3">AF211</strain>
    </source>
</reference>
<protein>
    <submittedName>
        <fullName evidence="2">Competence-specific transcriptional regulator</fullName>
    </submittedName>
</protein>
<name>A0A0S2W1K9_9FIRM</name>
<accession>A0A0S2W1K9</accession>
<dbReference type="AlphaFoldDB" id="A0A0S2W1K9"/>
<dbReference type="Gene3D" id="3.30.1460.30">
    <property type="entry name" value="YgaC/TfoX-N like chaperone"/>
    <property type="match status" value="1"/>
</dbReference>
<reference evidence="2 3" key="1">
    <citation type="journal article" date="2015" name="Nat. Commun.">
        <title>Production of butyrate from lysine and the Amadori product fructoselysine by a human gut commensal.</title>
        <authorList>
            <person name="Bui T.P."/>
            <person name="Ritari J."/>
            <person name="Boeren S."/>
            <person name="de Waard P."/>
            <person name="Plugge C.M."/>
            <person name="de Vos W.M."/>
        </authorList>
    </citation>
    <scope>NUCLEOTIDE SEQUENCE [LARGE SCALE GENOMIC DNA]</scope>
    <source>
        <strain evidence="2 3">AF211</strain>
    </source>
</reference>
<dbReference type="eggNOG" id="COG3070">
    <property type="taxonomic scope" value="Bacteria"/>
</dbReference>
<gene>
    <name evidence="2" type="ORF">IB211_00740</name>
</gene>
<proteinExistence type="predicted"/>
<dbReference type="EMBL" id="CP011307">
    <property type="protein sequence ID" value="ALP93135.1"/>
    <property type="molecule type" value="Genomic_DNA"/>
</dbReference>
<dbReference type="Pfam" id="PF04993">
    <property type="entry name" value="TfoX_N"/>
    <property type="match status" value="1"/>
</dbReference>
<dbReference type="SUPFAM" id="SSF159894">
    <property type="entry name" value="YgaC/TfoX-N like"/>
    <property type="match status" value="1"/>
</dbReference>
<evidence type="ECO:0000313" key="3">
    <source>
        <dbReference type="Proteomes" id="UP000064844"/>
    </source>
</evidence>
<sequence>MASHPDFVNYVAEQLREAGAIRSRKMFGEYGLYCDDVFFAVICDDQFFVKITPRGEAAFPDLPKAPPYEGTKDSLLVEDVEDRERMTGLVRVTCEALRSRHQKKRRNDHAL</sequence>
<dbReference type="KEGG" id="ibu:IB211_00740"/>
<feature type="domain" description="TfoX N-terminal" evidence="1">
    <location>
        <begin position="13"/>
        <end position="74"/>
    </location>
</feature>
<dbReference type="STRING" id="1297617.IB211_00740"/>
<dbReference type="PATRIC" id="fig|1297617.4.peg.753"/>
<dbReference type="InterPro" id="IPR007076">
    <property type="entry name" value="TfoX_N"/>
</dbReference>
<dbReference type="RefSeq" id="WP_058117139.1">
    <property type="nucleotide sequence ID" value="NZ_CP011307.1"/>
</dbReference>
<evidence type="ECO:0000259" key="1">
    <source>
        <dbReference type="Pfam" id="PF04993"/>
    </source>
</evidence>
<keyword evidence="3" id="KW-1185">Reference proteome</keyword>